<evidence type="ECO:0000256" key="2">
    <source>
        <dbReference type="SAM" id="Phobius"/>
    </source>
</evidence>
<dbReference type="KEGG" id="hazt:108680928"/>
<keyword evidence="2" id="KW-0472">Membrane</keyword>
<dbReference type="OrthoDB" id="6513616at2759"/>
<accession>A0A8B7PIK8</accession>
<dbReference type="AlphaFoldDB" id="A0A8B7PIK8"/>
<dbReference type="GO" id="GO:0005768">
    <property type="term" value="C:endosome"/>
    <property type="evidence" value="ECO:0007669"/>
    <property type="project" value="TreeGrafter"/>
</dbReference>
<feature type="domain" description="OCIA" evidence="3">
    <location>
        <begin position="46"/>
        <end position="130"/>
    </location>
</feature>
<dbReference type="PANTHER" id="PTHR13336">
    <property type="entry name" value="OVARIAN CARCINOMA IMMUNOREACTIVE ANTIGEN"/>
    <property type="match status" value="1"/>
</dbReference>
<evidence type="ECO:0000313" key="4">
    <source>
        <dbReference type="Proteomes" id="UP000694843"/>
    </source>
</evidence>
<dbReference type="CTD" id="37637"/>
<evidence type="ECO:0000313" key="5">
    <source>
        <dbReference type="RefSeq" id="XP_018025347.1"/>
    </source>
</evidence>
<sequence>MDETSGKQNYYPSPMATSTGPNPSPDGFPTQPGGPNPPQAGFQGPYAFSPEEIRVLRECNRESLLFRCIPLATITSALTYFGISRGYIKPSASFGVFPKVTLAAICGYVLGKLSYQRQCADMIAKLPNSKLADAIRKSRGLSVQLDRYVL</sequence>
<dbReference type="InterPro" id="IPR009764">
    <property type="entry name" value="OCIA_dom"/>
</dbReference>
<keyword evidence="4" id="KW-1185">Reference proteome</keyword>
<proteinExistence type="predicted"/>
<dbReference type="Proteomes" id="UP000694843">
    <property type="component" value="Unplaced"/>
</dbReference>
<feature type="region of interest" description="Disordered" evidence="1">
    <location>
        <begin position="1"/>
        <end position="46"/>
    </location>
</feature>
<feature type="compositionally biased region" description="Polar residues" evidence="1">
    <location>
        <begin position="1"/>
        <end position="21"/>
    </location>
</feature>
<feature type="compositionally biased region" description="Pro residues" evidence="1">
    <location>
        <begin position="22"/>
        <end position="38"/>
    </location>
</feature>
<dbReference type="Pfam" id="PF07051">
    <property type="entry name" value="OCIA"/>
    <property type="match status" value="1"/>
</dbReference>
<dbReference type="RefSeq" id="XP_018025347.1">
    <property type="nucleotide sequence ID" value="XM_018169858.2"/>
</dbReference>
<feature type="transmembrane region" description="Helical" evidence="2">
    <location>
        <begin position="95"/>
        <end position="115"/>
    </location>
</feature>
<keyword evidence="2" id="KW-1133">Transmembrane helix</keyword>
<dbReference type="PANTHER" id="PTHR13336:SF3">
    <property type="entry name" value="OCIA DOMAIN-CONTAINING PROTEIN 1"/>
    <property type="match status" value="1"/>
</dbReference>
<dbReference type="GeneID" id="108680928"/>
<reference evidence="5" key="1">
    <citation type="submission" date="2025-08" db="UniProtKB">
        <authorList>
            <consortium name="RefSeq"/>
        </authorList>
    </citation>
    <scope>IDENTIFICATION</scope>
    <source>
        <tissue evidence="5">Whole organism</tissue>
    </source>
</reference>
<keyword evidence="2" id="KW-0812">Transmembrane</keyword>
<evidence type="ECO:0000256" key="1">
    <source>
        <dbReference type="SAM" id="MobiDB-lite"/>
    </source>
</evidence>
<organism evidence="4 5">
    <name type="scientific">Hyalella azteca</name>
    <name type="common">Amphipod</name>
    <dbReference type="NCBI Taxonomy" id="294128"/>
    <lineage>
        <taxon>Eukaryota</taxon>
        <taxon>Metazoa</taxon>
        <taxon>Ecdysozoa</taxon>
        <taxon>Arthropoda</taxon>
        <taxon>Crustacea</taxon>
        <taxon>Multicrustacea</taxon>
        <taxon>Malacostraca</taxon>
        <taxon>Eumalacostraca</taxon>
        <taxon>Peracarida</taxon>
        <taxon>Amphipoda</taxon>
        <taxon>Senticaudata</taxon>
        <taxon>Talitrida</taxon>
        <taxon>Talitroidea</taxon>
        <taxon>Hyalellidae</taxon>
        <taxon>Hyalella</taxon>
    </lineage>
</organism>
<dbReference type="InterPro" id="IPR040187">
    <property type="entry name" value="OCAD1/2"/>
</dbReference>
<name>A0A8B7PIK8_HYAAZ</name>
<protein>
    <submittedName>
        <fullName evidence="5">OCIA domain-containing protein 1-like</fullName>
    </submittedName>
</protein>
<feature type="transmembrane region" description="Helical" evidence="2">
    <location>
        <begin position="64"/>
        <end position="83"/>
    </location>
</feature>
<evidence type="ECO:0000259" key="3">
    <source>
        <dbReference type="Pfam" id="PF07051"/>
    </source>
</evidence>
<gene>
    <name evidence="5" type="primary">LOC108680928</name>
</gene>